<dbReference type="CDD" id="cd00448">
    <property type="entry name" value="YjgF_YER057c_UK114_family"/>
    <property type="match status" value="1"/>
</dbReference>
<name>A0ABX8RTM2_NOCIO</name>
<dbReference type="EMBL" id="CP078145">
    <property type="protein sequence ID" value="QXN92988.1"/>
    <property type="molecule type" value="Genomic_DNA"/>
</dbReference>
<proteinExistence type="predicted"/>
<dbReference type="PANTHER" id="PTHR43857">
    <property type="entry name" value="BLR7761 PROTEIN"/>
    <property type="match status" value="1"/>
</dbReference>
<keyword evidence="2" id="KW-1185">Reference proteome</keyword>
<protein>
    <submittedName>
        <fullName evidence="1">RidA family protein</fullName>
    </submittedName>
</protein>
<dbReference type="PANTHER" id="PTHR43857:SF1">
    <property type="entry name" value="YJGH FAMILY PROTEIN"/>
    <property type="match status" value="1"/>
</dbReference>
<reference evidence="1 2" key="1">
    <citation type="submission" date="2021-07" db="EMBL/GenBank/DDBJ databases">
        <title>Whole Genome Sequence of Nocardia Iowensis.</title>
        <authorList>
            <person name="Lamm A."/>
            <person name="Collins-Fairclough A.M."/>
            <person name="Bunk B."/>
            <person name="Sproer C."/>
        </authorList>
    </citation>
    <scope>NUCLEOTIDE SEQUENCE [LARGE SCALE GENOMIC DNA]</scope>
    <source>
        <strain evidence="1 2">NRRL 5646</strain>
    </source>
</reference>
<sequence length="336" mass="35611">MNSVVSEMVWLPAVSGDSGAEAYARAAEQLASVAATTRDLVQVTEFRTPESADPPSGRPEGVTLSVVPVERLVDRPQGVTVQYTVVPGGGGRVVTPHGVVTTAGGVVYLPGITPPNPAASFADQYRTCLTMARDMLESLGFGLERLVHTTDYTGMATREEYPRCGRSRRDLLGGSGIDGQLVFPGAAGILVPTANGPAVRLDAIASTEPLRTVNPGWSRYDTLTYRPGVLAGDLLFMSGFAALDPATQRAFPGDLVAQADYVYAAITEVLHEAGTDGRSVVRLVEYVTPAAVESYAELDALRHKYFPEGCALTSVVCSGLLRPEFQLEVVPTAVLR</sequence>
<dbReference type="Proteomes" id="UP000694257">
    <property type="component" value="Chromosome"/>
</dbReference>
<dbReference type="InterPro" id="IPR006175">
    <property type="entry name" value="YjgF/YER057c/UK114"/>
</dbReference>
<dbReference type="RefSeq" id="WP_218474661.1">
    <property type="nucleotide sequence ID" value="NZ_BAABJN010000001.1"/>
</dbReference>
<organism evidence="1 2">
    <name type="scientific">Nocardia iowensis</name>
    <dbReference type="NCBI Taxonomy" id="204891"/>
    <lineage>
        <taxon>Bacteria</taxon>
        <taxon>Bacillati</taxon>
        <taxon>Actinomycetota</taxon>
        <taxon>Actinomycetes</taxon>
        <taxon>Mycobacteriales</taxon>
        <taxon>Nocardiaceae</taxon>
        <taxon>Nocardia</taxon>
    </lineage>
</organism>
<accession>A0ABX8RTM2</accession>
<gene>
    <name evidence="1" type="ORF">KV110_07725</name>
</gene>
<dbReference type="Pfam" id="PF01042">
    <property type="entry name" value="Ribonuc_L-PSP"/>
    <property type="match status" value="1"/>
</dbReference>
<evidence type="ECO:0000313" key="1">
    <source>
        <dbReference type="EMBL" id="QXN92988.1"/>
    </source>
</evidence>
<evidence type="ECO:0000313" key="2">
    <source>
        <dbReference type="Proteomes" id="UP000694257"/>
    </source>
</evidence>